<evidence type="ECO:0000259" key="6">
    <source>
        <dbReference type="Pfam" id="PF00248"/>
    </source>
</evidence>
<evidence type="ECO:0000256" key="4">
    <source>
        <dbReference type="PIRSR" id="PIRSR000097-2"/>
    </source>
</evidence>
<evidence type="ECO:0000313" key="7">
    <source>
        <dbReference type="EMBL" id="KAJ2778031.1"/>
    </source>
</evidence>
<dbReference type="PROSITE" id="PS00063">
    <property type="entry name" value="ALDOKETO_REDUCTASE_3"/>
    <property type="match status" value="1"/>
</dbReference>
<dbReference type="SUPFAM" id="SSF51430">
    <property type="entry name" value="NAD(P)-linked oxidoreductase"/>
    <property type="match status" value="1"/>
</dbReference>
<comment type="similarity">
    <text evidence="1">Belongs to the aldo/keto reductase family.</text>
</comment>
<dbReference type="PROSITE" id="PS00798">
    <property type="entry name" value="ALDOKETO_REDUCTASE_1"/>
    <property type="match status" value="1"/>
</dbReference>
<proteinExistence type="inferred from homology"/>
<dbReference type="PANTHER" id="PTHR11732">
    <property type="entry name" value="ALDO/KETO REDUCTASE"/>
    <property type="match status" value="1"/>
</dbReference>
<organism evidence="7 8">
    <name type="scientific">Coemansia interrupta</name>
    <dbReference type="NCBI Taxonomy" id="1126814"/>
    <lineage>
        <taxon>Eukaryota</taxon>
        <taxon>Fungi</taxon>
        <taxon>Fungi incertae sedis</taxon>
        <taxon>Zoopagomycota</taxon>
        <taxon>Kickxellomycotina</taxon>
        <taxon>Kickxellomycetes</taxon>
        <taxon>Kickxellales</taxon>
        <taxon>Kickxellaceae</taxon>
        <taxon>Coemansia</taxon>
    </lineage>
</organism>
<dbReference type="Gene3D" id="3.20.20.100">
    <property type="entry name" value="NADP-dependent oxidoreductase domain"/>
    <property type="match status" value="1"/>
</dbReference>
<feature type="site" description="Lowers pKa of active site Tyr" evidence="5">
    <location>
        <position position="79"/>
    </location>
</feature>
<reference evidence="7" key="1">
    <citation type="submission" date="2022-07" db="EMBL/GenBank/DDBJ databases">
        <title>Phylogenomic reconstructions and comparative analyses of Kickxellomycotina fungi.</title>
        <authorList>
            <person name="Reynolds N.K."/>
            <person name="Stajich J.E."/>
            <person name="Barry K."/>
            <person name="Grigoriev I.V."/>
            <person name="Crous P."/>
            <person name="Smith M.E."/>
        </authorList>
    </citation>
    <scope>NUCLEOTIDE SEQUENCE</scope>
    <source>
        <strain evidence="7">BCRC 34489</strain>
    </source>
</reference>
<keyword evidence="8" id="KW-1185">Reference proteome</keyword>
<dbReference type="PIRSF" id="PIRSF000097">
    <property type="entry name" value="AKR"/>
    <property type="match status" value="1"/>
</dbReference>
<feature type="domain" description="NADP-dependent oxidoreductase" evidence="6">
    <location>
        <begin position="20"/>
        <end position="303"/>
    </location>
</feature>
<evidence type="ECO:0000256" key="5">
    <source>
        <dbReference type="PIRSR" id="PIRSR000097-3"/>
    </source>
</evidence>
<dbReference type="EC" id="1.1.1.307" evidence="7"/>
<dbReference type="Pfam" id="PF00248">
    <property type="entry name" value="Aldo_ket_red"/>
    <property type="match status" value="1"/>
</dbReference>
<name>A0A9W8H4G5_9FUNG</name>
<protein>
    <submittedName>
        <fullName evidence="7">D-xylose reductase</fullName>
        <ecNumber evidence="7">1.1.1.307</ecNumber>
    </submittedName>
</protein>
<dbReference type="AlphaFoldDB" id="A0A9W8H4G5"/>
<dbReference type="GO" id="GO:0016491">
    <property type="term" value="F:oxidoreductase activity"/>
    <property type="evidence" value="ECO:0007669"/>
    <property type="project" value="UniProtKB-KW"/>
</dbReference>
<dbReference type="InterPro" id="IPR020471">
    <property type="entry name" value="AKR"/>
</dbReference>
<dbReference type="FunFam" id="3.20.20.100:FF:000007">
    <property type="entry name" value="NAD(P)H-dependent D-xylose reductase xyl1"/>
    <property type="match status" value="1"/>
</dbReference>
<evidence type="ECO:0000256" key="3">
    <source>
        <dbReference type="PIRSR" id="PIRSR000097-1"/>
    </source>
</evidence>
<dbReference type="InterPro" id="IPR018170">
    <property type="entry name" value="Aldo/ket_reductase_CS"/>
</dbReference>
<accession>A0A9W8H4G5</accession>
<dbReference type="InterPro" id="IPR036812">
    <property type="entry name" value="NAD(P)_OxRdtase_dom_sf"/>
</dbReference>
<sequence>MPSSSIKLNSGHAMPIVGMGLWKVPRAAAAAQVYQAIKHGYRLLDCASDYGNEKEVGQGIHQALADRLVTRDELFVTSKLWCTYHHPDHVLPALRRTLADLQLTYIDLYLVHFPIALQYVPFDERYPAGWTANGEPDGPLEYACVSYQDTWQAMERLADQGLARSIGISNTPGALVYDILSYARVRPAVLQIELHPYLHRGQLVDLAHAEGLAVTAFSSFGDTSYREINMVQGEVVPLLKHGVVEEIARKAGRTPAQVLLRWAVQRGCAVIPKSSNVGRMLENLDVLGWQIADEDMQSLAALDRNLMFNDPATYAKRAIWAS</sequence>
<dbReference type="Proteomes" id="UP001140172">
    <property type="component" value="Unassembled WGS sequence"/>
</dbReference>
<evidence type="ECO:0000256" key="2">
    <source>
        <dbReference type="ARBA" id="ARBA00023002"/>
    </source>
</evidence>
<dbReference type="OrthoDB" id="416253at2759"/>
<dbReference type="EMBL" id="JANBUM010000373">
    <property type="protein sequence ID" value="KAJ2778031.1"/>
    <property type="molecule type" value="Genomic_DNA"/>
</dbReference>
<gene>
    <name evidence="7" type="primary">xyl1</name>
    <name evidence="7" type="ORF">GGI15_004305</name>
</gene>
<evidence type="ECO:0000256" key="1">
    <source>
        <dbReference type="ARBA" id="ARBA00007905"/>
    </source>
</evidence>
<dbReference type="InterPro" id="IPR023210">
    <property type="entry name" value="NADP_OxRdtase_dom"/>
</dbReference>
<keyword evidence="2 7" id="KW-0560">Oxidoreductase</keyword>
<feature type="binding site" evidence="4">
    <location>
        <position position="112"/>
    </location>
    <ligand>
        <name>substrate</name>
    </ligand>
</feature>
<dbReference type="PRINTS" id="PR00069">
    <property type="entry name" value="ALDKETRDTASE"/>
</dbReference>
<evidence type="ECO:0000313" key="8">
    <source>
        <dbReference type="Proteomes" id="UP001140172"/>
    </source>
</evidence>
<comment type="caution">
    <text evidence="7">The sequence shown here is derived from an EMBL/GenBank/DDBJ whole genome shotgun (WGS) entry which is preliminary data.</text>
</comment>
<feature type="active site" description="Proton donor" evidence="3">
    <location>
        <position position="50"/>
    </location>
</feature>